<protein>
    <submittedName>
        <fullName evidence="4">Translation elongation factor P (EF-P)</fullName>
    </submittedName>
</protein>
<evidence type="ECO:0000259" key="3">
    <source>
        <dbReference type="SMART" id="SM01185"/>
    </source>
</evidence>
<dbReference type="FunFam" id="2.40.50.140:FF:000004">
    <property type="entry name" value="Elongation factor P"/>
    <property type="match status" value="1"/>
</dbReference>
<dbReference type="SMART" id="SM00841">
    <property type="entry name" value="Elong-fact-P_C"/>
    <property type="match status" value="1"/>
</dbReference>
<organism evidence="4 5">
    <name type="scientific">Thioalbus denitrificans</name>
    <dbReference type="NCBI Taxonomy" id="547122"/>
    <lineage>
        <taxon>Bacteria</taxon>
        <taxon>Pseudomonadati</taxon>
        <taxon>Pseudomonadota</taxon>
        <taxon>Gammaproteobacteria</taxon>
        <taxon>Chromatiales</taxon>
        <taxon>Ectothiorhodospiraceae</taxon>
        <taxon>Thioalbus</taxon>
    </lineage>
</organism>
<accession>A0A369C2D2</accession>
<feature type="domain" description="Translation elongation factor P/YeiP central" evidence="3">
    <location>
        <begin position="59"/>
        <end position="114"/>
    </location>
</feature>
<evidence type="ECO:0000313" key="4">
    <source>
        <dbReference type="EMBL" id="RCX26044.1"/>
    </source>
</evidence>
<dbReference type="InterPro" id="IPR013185">
    <property type="entry name" value="Transl_elong_KOW-like"/>
</dbReference>
<keyword evidence="4" id="KW-0648">Protein biosynthesis</keyword>
<dbReference type="InterPro" id="IPR001059">
    <property type="entry name" value="Transl_elong_P/YeiP_cen"/>
</dbReference>
<dbReference type="Proteomes" id="UP000252707">
    <property type="component" value="Unassembled WGS sequence"/>
</dbReference>
<keyword evidence="4" id="KW-0251">Elongation factor</keyword>
<dbReference type="Pfam" id="PF08207">
    <property type="entry name" value="EFP_N"/>
    <property type="match status" value="1"/>
</dbReference>
<comment type="similarity">
    <text evidence="1">Belongs to the elongation factor P family.</text>
</comment>
<evidence type="ECO:0000256" key="1">
    <source>
        <dbReference type="ARBA" id="ARBA00009479"/>
    </source>
</evidence>
<dbReference type="SUPFAM" id="SSF50249">
    <property type="entry name" value="Nucleic acid-binding proteins"/>
    <property type="match status" value="2"/>
</dbReference>
<sequence>MVIQMDGRNVVVKDVQVQTASSRSGNTLYKVRGRDVVSKQKFEASFKGDEWVQTVDFERRPVQYLYRDADGCTFMDRESYEQYTFDSEALEEELLYLGENLEGIYALVADGMPLGIELPATVVLEITETAPAMKAASASARSKPATLNTGLVVQVPEYLAQGEAIKVNTLTGEFMSRA</sequence>
<dbReference type="InterPro" id="IPR013852">
    <property type="entry name" value="Transl_elong_P/YeiP_CS"/>
</dbReference>
<dbReference type="CDD" id="cd05794">
    <property type="entry name" value="S1_EF-P_repeat_2"/>
    <property type="match status" value="1"/>
</dbReference>
<dbReference type="PROSITE" id="PS01275">
    <property type="entry name" value="EFP"/>
    <property type="match status" value="1"/>
</dbReference>
<dbReference type="InterPro" id="IPR020599">
    <property type="entry name" value="Transl_elong_fac_P/YeiP"/>
</dbReference>
<dbReference type="Pfam" id="PF09285">
    <property type="entry name" value="Elong-fact-P_C"/>
    <property type="match status" value="1"/>
</dbReference>
<dbReference type="SMART" id="SM01185">
    <property type="entry name" value="EFP"/>
    <property type="match status" value="1"/>
</dbReference>
<dbReference type="GO" id="GO:0005829">
    <property type="term" value="C:cytosol"/>
    <property type="evidence" value="ECO:0007669"/>
    <property type="project" value="UniProtKB-ARBA"/>
</dbReference>
<dbReference type="AlphaFoldDB" id="A0A369C2D2"/>
<dbReference type="InterPro" id="IPR012340">
    <property type="entry name" value="NA-bd_OB-fold"/>
</dbReference>
<dbReference type="PIRSF" id="PIRSF005901">
    <property type="entry name" value="EF-P"/>
    <property type="match status" value="1"/>
</dbReference>
<dbReference type="Pfam" id="PF01132">
    <property type="entry name" value="EFP"/>
    <property type="match status" value="1"/>
</dbReference>
<dbReference type="EMBL" id="QPJY01000012">
    <property type="protein sequence ID" value="RCX26044.1"/>
    <property type="molecule type" value="Genomic_DNA"/>
</dbReference>
<dbReference type="NCBIfam" id="NF003392">
    <property type="entry name" value="PRK04542.1"/>
    <property type="match status" value="1"/>
</dbReference>
<dbReference type="InterPro" id="IPR015365">
    <property type="entry name" value="Elong-fact-P_C"/>
</dbReference>
<feature type="domain" description="Elongation factor P C-terminal" evidence="2">
    <location>
        <begin position="122"/>
        <end position="177"/>
    </location>
</feature>
<dbReference type="PANTHER" id="PTHR30053:SF14">
    <property type="entry name" value="TRANSLATION ELONGATION FACTOR KOW-LIKE DOMAIN-CONTAINING PROTEIN"/>
    <property type="match status" value="1"/>
</dbReference>
<evidence type="ECO:0000259" key="2">
    <source>
        <dbReference type="SMART" id="SM00841"/>
    </source>
</evidence>
<dbReference type="Gene3D" id="2.40.50.140">
    <property type="entry name" value="Nucleic acid-binding proteins"/>
    <property type="match status" value="2"/>
</dbReference>
<gene>
    <name evidence="4" type="ORF">DFQ59_11247</name>
</gene>
<keyword evidence="5" id="KW-1185">Reference proteome</keyword>
<dbReference type="PANTHER" id="PTHR30053">
    <property type="entry name" value="ELONGATION FACTOR P"/>
    <property type="match status" value="1"/>
</dbReference>
<name>A0A369C2D2_9GAMM</name>
<dbReference type="GO" id="GO:0043043">
    <property type="term" value="P:peptide biosynthetic process"/>
    <property type="evidence" value="ECO:0007669"/>
    <property type="project" value="InterPro"/>
</dbReference>
<proteinExistence type="inferred from homology"/>
<dbReference type="GO" id="GO:0003746">
    <property type="term" value="F:translation elongation factor activity"/>
    <property type="evidence" value="ECO:0007669"/>
    <property type="project" value="UniProtKB-KW"/>
</dbReference>
<reference evidence="4 5" key="1">
    <citation type="submission" date="2018-07" db="EMBL/GenBank/DDBJ databases">
        <title>Genomic Encyclopedia of Type Strains, Phase IV (KMG-IV): sequencing the most valuable type-strain genomes for metagenomic binning, comparative biology and taxonomic classification.</title>
        <authorList>
            <person name="Goeker M."/>
        </authorList>
    </citation>
    <scope>NUCLEOTIDE SEQUENCE [LARGE SCALE GENOMIC DNA]</scope>
    <source>
        <strain evidence="4 5">DSM 26407</strain>
    </source>
</reference>
<evidence type="ECO:0000313" key="5">
    <source>
        <dbReference type="Proteomes" id="UP000252707"/>
    </source>
</evidence>
<comment type="caution">
    <text evidence="4">The sequence shown here is derived from an EMBL/GenBank/DDBJ whole genome shotgun (WGS) entry which is preliminary data.</text>
</comment>